<organism evidence="3">
    <name type="scientific">uncultured Sphingomonas sp</name>
    <dbReference type="NCBI Taxonomy" id="158754"/>
    <lineage>
        <taxon>Bacteria</taxon>
        <taxon>Pseudomonadati</taxon>
        <taxon>Pseudomonadota</taxon>
        <taxon>Alphaproteobacteria</taxon>
        <taxon>Sphingomonadales</taxon>
        <taxon>Sphingomonadaceae</taxon>
        <taxon>Sphingomonas</taxon>
        <taxon>environmental samples</taxon>
    </lineage>
</organism>
<protein>
    <recommendedName>
        <fullName evidence="4">Transmembrane protein (PGPGW)</fullName>
    </recommendedName>
</protein>
<keyword evidence="2" id="KW-0812">Transmembrane</keyword>
<dbReference type="EMBL" id="CADCVZ010000012">
    <property type="protein sequence ID" value="CAA9498173.1"/>
    <property type="molecule type" value="Genomic_DNA"/>
</dbReference>
<keyword evidence="2" id="KW-0472">Membrane</keyword>
<accession>A0A6J4SMW7</accession>
<evidence type="ECO:0008006" key="4">
    <source>
        <dbReference type="Google" id="ProtNLM"/>
    </source>
</evidence>
<sequence>MINREQVRVFFAWRSVRTALFVLGLLMMAIITPMIAVFPGPGGIFVFGAGLTLVLKNSEWAKRKYVAFKRWQPKAGRWTDWGLRRQSTRRREALAKEKERRESPPPHCVPRMDDPLPSAGVEVARTDPSPTETAPAPPIGQALKR</sequence>
<evidence type="ECO:0000256" key="2">
    <source>
        <dbReference type="SAM" id="Phobius"/>
    </source>
</evidence>
<reference evidence="3" key="1">
    <citation type="submission" date="2020-02" db="EMBL/GenBank/DDBJ databases">
        <authorList>
            <person name="Meier V. D."/>
        </authorList>
    </citation>
    <scope>NUCLEOTIDE SEQUENCE</scope>
    <source>
        <strain evidence="3">AVDCRST_MAG09</strain>
    </source>
</reference>
<evidence type="ECO:0000313" key="3">
    <source>
        <dbReference type="EMBL" id="CAA9498173.1"/>
    </source>
</evidence>
<feature type="transmembrane region" description="Helical" evidence="2">
    <location>
        <begin position="12"/>
        <end position="31"/>
    </location>
</feature>
<proteinExistence type="predicted"/>
<evidence type="ECO:0000256" key="1">
    <source>
        <dbReference type="SAM" id="MobiDB-lite"/>
    </source>
</evidence>
<feature type="transmembrane region" description="Helical" evidence="2">
    <location>
        <begin position="37"/>
        <end position="55"/>
    </location>
</feature>
<keyword evidence="2" id="KW-1133">Transmembrane helix</keyword>
<gene>
    <name evidence="3" type="ORF">AVDCRST_MAG09-524</name>
</gene>
<feature type="compositionally biased region" description="Basic and acidic residues" evidence="1">
    <location>
        <begin position="89"/>
        <end position="114"/>
    </location>
</feature>
<dbReference type="AlphaFoldDB" id="A0A6J4SMW7"/>
<dbReference type="RefSeq" id="WP_294172103.1">
    <property type="nucleotide sequence ID" value="NZ_CADCVZ010000012.1"/>
</dbReference>
<feature type="region of interest" description="Disordered" evidence="1">
    <location>
        <begin position="89"/>
        <end position="145"/>
    </location>
</feature>
<name>A0A6J4SMW7_9SPHN</name>